<comment type="subunit">
    <text evidence="10">Component of the origin recognition complex (ORC) composed of at least ORC1, ORC2, ORC3, ORC4, ORC5 and ORC6. ORC is regulated in a cell-cycle and development dependent manner. It is sequentially assembled at the exit from anaphase of mitosis and disassembled as cells enter S phase.</text>
</comment>
<dbReference type="Pfam" id="PF05460">
    <property type="entry name" value="ORC6"/>
    <property type="match status" value="1"/>
</dbReference>
<organism evidence="15 16">
    <name type="scientific">Miscanthus lutarioriparius</name>
    <dbReference type="NCBI Taxonomy" id="422564"/>
    <lineage>
        <taxon>Eukaryota</taxon>
        <taxon>Viridiplantae</taxon>
        <taxon>Streptophyta</taxon>
        <taxon>Embryophyta</taxon>
        <taxon>Tracheophyta</taxon>
        <taxon>Spermatophyta</taxon>
        <taxon>Magnoliopsida</taxon>
        <taxon>Liliopsida</taxon>
        <taxon>Poales</taxon>
        <taxon>Poaceae</taxon>
        <taxon>PACMAD clade</taxon>
        <taxon>Panicoideae</taxon>
        <taxon>Andropogonodae</taxon>
        <taxon>Andropogoneae</taxon>
        <taxon>Saccharinae</taxon>
        <taxon>Miscanthus</taxon>
    </lineage>
</organism>
<dbReference type="GO" id="GO:0003677">
    <property type="term" value="F:DNA binding"/>
    <property type="evidence" value="ECO:0007669"/>
    <property type="project" value="UniProtKB-KW"/>
</dbReference>
<comment type="function">
    <text evidence="9">Component of the origin recognition complex (ORC) that binds origins of replication. DNA-binding is ATP-dependent. The specific DNA sequences that define origins of replication have not been identified yet. ORC is required to assemble the pre-replication complex necessary to initiate DNA replication.</text>
</comment>
<feature type="compositionally biased region" description="Basic residues" evidence="13">
    <location>
        <begin position="459"/>
        <end position="474"/>
    </location>
</feature>
<comment type="similarity">
    <text evidence="2">Belongs to the bHLH protein family.</text>
</comment>
<dbReference type="PROSITE" id="PS50888">
    <property type="entry name" value="BHLH"/>
    <property type="match status" value="1"/>
</dbReference>
<feature type="compositionally biased region" description="Acidic residues" evidence="13">
    <location>
        <begin position="228"/>
        <end position="238"/>
    </location>
</feature>
<keyword evidence="4" id="KW-0235">DNA replication</keyword>
<evidence type="ECO:0000256" key="4">
    <source>
        <dbReference type="ARBA" id="ARBA00022705"/>
    </source>
</evidence>
<comment type="caution">
    <text evidence="15">The sequence shown here is derived from an EMBL/GenBank/DDBJ whole genome shotgun (WGS) entry which is preliminary data.</text>
</comment>
<feature type="region of interest" description="Disordered" evidence="13">
    <location>
        <begin position="203"/>
        <end position="285"/>
    </location>
</feature>
<evidence type="ECO:0000256" key="9">
    <source>
        <dbReference type="ARBA" id="ARBA00057448"/>
    </source>
</evidence>
<dbReference type="GO" id="GO:0046983">
    <property type="term" value="F:protein dimerization activity"/>
    <property type="evidence" value="ECO:0007669"/>
    <property type="project" value="InterPro"/>
</dbReference>
<evidence type="ECO:0000256" key="10">
    <source>
        <dbReference type="ARBA" id="ARBA00064320"/>
    </source>
</evidence>
<dbReference type="GO" id="GO:0006270">
    <property type="term" value="P:DNA replication initiation"/>
    <property type="evidence" value="ECO:0007669"/>
    <property type="project" value="TreeGrafter"/>
</dbReference>
<keyword evidence="12" id="KW-0175">Coiled coil</keyword>
<dbReference type="InterPro" id="IPR054113">
    <property type="entry name" value="ORC6_cyclin-like_2nd"/>
</dbReference>
<evidence type="ECO:0000259" key="14">
    <source>
        <dbReference type="PROSITE" id="PS50888"/>
    </source>
</evidence>
<dbReference type="InterPro" id="IPR036638">
    <property type="entry name" value="HLH_DNA-bd_sf"/>
</dbReference>
<dbReference type="Gene3D" id="1.10.472.10">
    <property type="entry name" value="Cyclin-like"/>
    <property type="match status" value="1"/>
</dbReference>
<evidence type="ECO:0000256" key="5">
    <source>
        <dbReference type="ARBA" id="ARBA00023015"/>
    </source>
</evidence>
<dbReference type="GO" id="GO:0005664">
    <property type="term" value="C:nuclear origin of replication recognition complex"/>
    <property type="evidence" value="ECO:0007669"/>
    <property type="project" value="InterPro"/>
</dbReference>
<comment type="similarity">
    <text evidence="3">Belongs to the ORC6 family.</text>
</comment>
<dbReference type="EMBL" id="CAJGYO010000003">
    <property type="protein sequence ID" value="CAD6216999.1"/>
    <property type="molecule type" value="Genomic_DNA"/>
</dbReference>
<evidence type="ECO:0000256" key="11">
    <source>
        <dbReference type="ARBA" id="ARBA00073321"/>
    </source>
</evidence>
<feature type="domain" description="BHLH" evidence="14">
    <location>
        <begin position="460"/>
        <end position="510"/>
    </location>
</feature>
<dbReference type="InterPro" id="IPR008721">
    <property type="entry name" value="ORC6_cyclin_first"/>
</dbReference>
<dbReference type="CDD" id="cd11446">
    <property type="entry name" value="bHLH_AtILR3_like"/>
    <property type="match status" value="1"/>
</dbReference>
<name>A0A811N225_9POAL</name>
<dbReference type="CDD" id="cd11583">
    <property type="entry name" value="Orc6_mid"/>
    <property type="match status" value="1"/>
</dbReference>
<dbReference type="Gene3D" id="3.40.50.150">
    <property type="entry name" value="Vaccinia Virus protein VP39"/>
    <property type="match status" value="1"/>
</dbReference>
<dbReference type="SUPFAM" id="SSF47459">
    <property type="entry name" value="HLH, helix-loop-helix DNA-binding domain"/>
    <property type="match status" value="1"/>
</dbReference>
<evidence type="ECO:0000256" key="8">
    <source>
        <dbReference type="ARBA" id="ARBA00023242"/>
    </source>
</evidence>
<dbReference type="InterPro" id="IPR020529">
    <property type="entry name" value="ORC6_met/pln"/>
</dbReference>
<keyword evidence="16" id="KW-1185">Reference proteome</keyword>
<keyword evidence="5" id="KW-0805">Transcription regulation</keyword>
<dbReference type="Gene3D" id="4.10.280.10">
    <property type="entry name" value="Helix-loop-helix DNA-binding domain"/>
    <property type="match status" value="1"/>
</dbReference>
<feature type="coiled-coil region" evidence="12">
    <location>
        <begin position="500"/>
        <end position="555"/>
    </location>
</feature>
<evidence type="ECO:0000256" key="13">
    <source>
        <dbReference type="SAM" id="MobiDB-lite"/>
    </source>
</evidence>
<dbReference type="FunFam" id="1.10.472.10:FF:000062">
    <property type="entry name" value="Origin recognition complex subunit 6"/>
    <property type="match status" value="1"/>
</dbReference>
<evidence type="ECO:0000256" key="6">
    <source>
        <dbReference type="ARBA" id="ARBA00023125"/>
    </source>
</evidence>
<feature type="compositionally biased region" description="Low complexity" evidence="13">
    <location>
        <begin position="255"/>
        <end position="264"/>
    </location>
</feature>
<dbReference type="InterPro" id="IPR011598">
    <property type="entry name" value="bHLH_dom"/>
</dbReference>
<dbReference type="Pfam" id="PF23177">
    <property type="entry name" value="bHLH_IRO3"/>
    <property type="match status" value="1"/>
</dbReference>
<evidence type="ECO:0000256" key="7">
    <source>
        <dbReference type="ARBA" id="ARBA00023163"/>
    </source>
</evidence>
<evidence type="ECO:0000256" key="1">
    <source>
        <dbReference type="ARBA" id="ARBA00004123"/>
    </source>
</evidence>
<dbReference type="Proteomes" id="UP000604825">
    <property type="component" value="Unassembled WGS sequence"/>
</dbReference>
<evidence type="ECO:0000256" key="3">
    <source>
        <dbReference type="ARBA" id="ARBA00010840"/>
    </source>
</evidence>
<protein>
    <recommendedName>
        <fullName evidence="11">Origin of replication complex subunit 6</fullName>
    </recommendedName>
</protein>
<dbReference type="InterPro" id="IPR029063">
    <property type="entry name" value="SAM-dependent_MTases_sf"/>
</dbReference>
<proteinExistence type="inferred from homology"/>
<evidence type="ECO:0000256" key="12">
    <source>
        <dbReference type="SAM" id="Coils"/>
    </source>
</evidence>
<dbReference type="InterPro" id="IPR057075">
    <property type="entry name" value="bHLH_IRO3"/>
</dbReference>
<accession>A0A811N225</accession>
<comment type="subcellular location">
    <subcellularLocation>
        <location evidence="1">Nucleus</location>
    </subcellularLocation>
</comment>
<dbReference type="Pfam" id="PF21913">
    <property type="entry name" value="ORC6_2nd"/>
    <property type="match status" value="1"/>
</dbReference>
<dbReference type="OrthoDB" id="1931098at2759"/>
<feature type="region of interest" description="Disordered" evidence="13">
    <location>
        <begin position="457"/>
        <end position="478"/>
    </location>
</feature>
<gene>
    <name evidence="15" type="ORF">NCGR_LOCUS11149</name>
</gene>
<dbReference type="AlphaFoldDB" id="A0A811N225"/>
<dbReference type="PANTHER" id="PTHR13394">
    <property type="entry name" value="ORIGIN RECOGNITION COMPLEX SUBUNIT 6"/>
    <property type="match status" value="1"/>
</dbReference>
<keyword evidence="6" id="KW-0238">DNA-binding</keyword>
<evidence type="ECO:0000313" key="16">
    <source>
        <dbReference type="Proteomes" id="UP000604825"/>
    </source>
</evidence>
<dbReference type="PANTHER" id="PTHR13394:SF0">
    <property type="entry name" value="ORIGIN RECOGNITION COMPLEX SUBUNIT 6"/>
    <property type="match status" value="1"/>
</dbReference>
<sequence>MDMSAIAARLGLSGSRLVIRKAGELRRLCDVNFDSSVLGIGEVCKAIICLEIAASKFQVIFDRAEAVRMSGMSEKAYIRSFNALQNGLGVKTTLDMRELGIQFGCVRLIPFVQKGLSLYKERFLAALPPSRRASTDFGRPVFTAAVFYLCAKRHKLKVDKLKLIDLCGTSSTEFTTVSTSMTDLCFDVFGIAKEKKDPKSIKGNRELLDVLPSKRKHEDDSDSSASDESSDDDLDELDLPTHKRRKKMEKEAYNDWKSSVVSSNKKTKTDSRVAPAPAGGGGSRRSAGGFPYGSGACGPAVLGDVLKLAANAQFVHHSKIDIQKLSVREFSCHELNANLLWLGTFSFATWLVRNQSILDGRRVLELGSVVALYKGFEANALFKCGGESRTEHFSLGTTNVNLLGAVSPIDATYTLTPWRWAVFMWAPGLQGSKKIRDNNIKISLQVIKWPITNKCEKKAPKKVHKSEREKRKRDKQNDLFGELGNMLEPDRQNNGKACILSDTTRMLNDLLSQVESLRKENNTLKNESHYVALERNELLDEANVIRGEISELQNELRMRLEGNPIWSHDTSRSNLTAPHPATTVFTLQHSAHPQVIATMALPLQQPAVVEQSYAAPRRELQLFPEAAPTEDTEPPQNQGISNNVMRPQARYPPVVTTLPVHVYPVLPRMEDEQCSTGSREEGGVDNP</sequence>
<reference evidence="15" key="1">
    <citation type="submission" date="2020-10" db="EMBL/GenBank/DDBJ databases">
        <authorList>
            <person name="Han B."/>
            <person name="Lu T."/>
            <person name="Zhao Q."/>
            <person name="Huang X."/>
            <person name="Zhao Y."/>
        </authorList>
    </citation>
    <scope>NUCLEOTIDE SEQUENCE</scope>
</reference>
<keyword evidence="7" id="KW-0804">Transcription</keyword>
<evidence type="ECO:0000313" key="15">
    <source>
        <dbReference type="EMBL" id="CAD6216999.1"/>
    </source>
</evidence>
<evidence type="ECO:0000256" key="2">
    <source>
        <dbReference type="ARBA" id="ARBA00005510"/>
    </source>
</evidence>
<keyword evidence="8" id="KW-0539">Nucleus</keyword>